<dbReference type="RefSeq" id="WP_171202542.1">
    <property type="nucleotide sequence ID" value="NZ_BAAANP010000032.1"/>
</dbReference>
<evidence type="ECO:0000256" key="1">
    <source>
        <dbReference type="SAM" id="Phobius"/>
    </source>
</evidence>
<dbReference type="SUPFAM" id="SSF48452">
    <property type="entry name" value="TPR-like"/>
    <property type="match status" value="1"/>
</dbReference>
<sequence length="144" mass="15967">MPAKAVVVVLLLLSALYLVLLVQQGVRLLLTGEVVGVLLGLAVLLVPVLCGWAVVRELLFGRASERLADELAVTGGLPVDDLRRRPSGRVVREDAERLFTRYRAEVEERPEDWAAWYRLSLAYDAAGDRRRARAAARHAIELRG</sequence>
<dbReference type="AlphaFoldDB" id="A0A849BT48"/>
<evidence type="ECO:0000313" key="3">
    <source>
        <dbReference type="Proteomes" id="UP000555552"/>
    </source>
</evidence>
<gene>
    <name evidence="2" type="ORF">HLB09_06265</name>
</gene>
<reference evidence="2 3" key="1">
    <citation type="submission" date="2020-05" db="EMBL/GenBank/DDBJ databases">
        <title>MicrobeNet Type strains.</title>
        <authorList>
            <person name="Nicholson A.C."/>
        </authorList>
    </citation>
    <scope>NUCLEOTIDE SEQUENCE [LARGE SCALE GENOMIC DNA]</scope>
    <source>
        <strain evidence="2 3">JCM 14547</strain>
    </source>
</reference>
<protein>
    <recommendedName>
        <fullName evidence="4">Tetratricopeptide repeat protein</fullName>
    </recommendedName>
</protein>
<feature type="transmembrane region" description="Helical" evidence="1">
    <location>
        <begin position="34"/>
        <end position="55"/>
    </location>
</feature>
<dbReference type="Proteomes" id="UP000555552">
    <property type="component" value="Unassembled WGS sequence"/>
</dbReference>
<keyword evidence="3" id="KW-1185">Reference proteome</keyword>
<keyword evidence="1" id="KW-0812">Transmembrane</keyword>
<proteinExistence type="predicted"/>
<dbReference type="Gene3D" id="1.25.40.10">
    <property type="entry name" value="Tetratricopeptide repeat domain"/>
    <property type="match status" value="1"/>
</dbReference>
<evidence type="ECO:0008006" key="4">
    <source>
        <dbReference type="Google" id="ProtNLM"/>
    </source>
</evidence>
<keyword evidence="1" id="KW-1133">Transmembrane helix</keyword>
<name>A0A849BT48_9ACTN</name>
<comment type="caution">
    <text evidence="2">The sequence shown here is derived from an EMBL/GenBank/DDBJ whole genome shotgun (WGS) entry which is preliminary data.</text>
</comment>
<evidence type="ECO:0000313" key="2">
    <source>
        <dbReference type="EMBL" id="NNH22706.1"/>
    </source>
</evidence>
<dbReference type="InterPro" id="IPR011990">
    <property type="entry name" value="TPR-like_helical_dom_sf"/>
</dbReference>
<accession>A0A849BT48</accession>
<dbReference type="EMBL" id="JABEMA010000062">
    <property type="protein sequence ID" value="NNH22706.1"/>
    <property type="molecule type" value="Genomic_DNA"/>
</dbReference>
<keyword evidence="1" id="KW-0472">Membrane</keyword>
<organism evidence="2 3">
    <name type="scientific">Pseudokineococcus marinus</name>
    <dbReference type="NCBI Taxonomy" id="351215"/>
    <lineage>
        <taxon>Bacteria</taxon>
        <taxon>Bacillati</taxon>
        <taxon>Actinomycetota</taxon>
        <taxon>Actinomycetes</taxon>
        <taxon>Kineosporiales</taxon>
        <taxon>Kineosporiaceae</taxon>
        <taxon>Pseudokineococcus</taxon>
    </lineage>
</organism>